<protein>
    <recommendedName>
        <fullName evidence="3 6">Flagellar basal body rod protein FlgB</fullName>
    </recommendedName>
</protein>
<comment type="subunit">
    <text evidence="6">The basal body constitutes a major portion of the flagellar organelle and consists of a number of rings mounted on a central rod.</text>
</comment>
<comment type="subcellular location">
    <subcellularLocation>
        <location evidence="1 6">Bacterial flagellum basal body</location>
    </subcellularLocation>
</comment>
<keyword evidence="7" id="KW-0282">Flagellum</keyword>
<keyword evidence="8" id="KW-1185">Reference proteome</keyword>
<dbReference type="GO" id="GO:0030694">
    <property type="term" value="C:bacterial-type flagellum basal body, rod"/>
    <property type="evidence" value="ECO:0007669"/>
    <property type="project" value="InterPro"/>
</dbReference>
<evidence type="ECO:0000256" key="6">
    <source>
        <dbReference type="PIRNR" id="PIRNR002889"/>
    </source>
</evidence>
<evidence type="ECO:0000256" key="5">
    <source>
        <dbReference type="ARBA" id="ARBA00024934"/>
    </source>
</evidence>
<evidence type="ECO:0000256" key="1">
    <source>
        <dbReference type="ARBA" id="ARBA00004117"/>
    </source>
</evidence>
<dbReference type="AlphaFoldDB" id="B9LZP6"/>
<dbReference type="KEGG" id="geo:Geob_0491"/>
<dbReference type="HOGENOM" id="CLU_125463_3_0_7"/>
<dbReference type="eggNOG" id="COG1815">
    <property type="taxonomic scope" value="Bacteria"/>
</dbReference>
<evidence type="ECO:0000256" key="4">
    <source>
        <dbReference type="ARBA" id="ARBA00023143"/>
    </source>
</evidence>
<comment type="function">
    <text evidence="5 6">Structural component of flagellum, the bacterial motility apparatus. Part of the rod structure of flagellar basal body.</text>
</comment>
<dbReference type="InterPro" id="IPR006300">
    <property type="entry name" value="FlgB"/>
</dbReference>
<accession>B9LZP6</accession>
<comment type="similarity">
    <text evidence="2 6">Belongs to the flagella basal body rod proteins family.</text>
</comment>
<organism evidence="7 8">
    <name type="scientific">Geotalea daltonii (strain DSM 22248 / JCM 15807 / FRC-32)</name>
    <name type="common">Geobacter daltonii</name>
    <dbReference type="NCBI Taxonomy" id="316067"/>
    <lineage>
        <taxon>Bacteria</taxon>
        <taxon>Pseudomonadati</taxon>
        <taxon>Thermodesulfobacteriota</taxon>
        <taxon>Desulfuromonadia</taxon>
        <taxon>Geobacterales</taxon>
        <taxon>Geobacteraceae</taxon>
        <taxon>Geotalea</taxon>
    </lineage>
</organism>
<dbReference type="GO" id="GO:0071973">
    <property type="term" value="P:bacterial-type flagellum-dependent cell motility"/>
    <property type="evidence" value="ECO:0007669"/>
    <property type="project" value="InterPro"/>
</dbReference>
<dbReference type="EMBL" id="CP001390">
    <property type="protein sequence ID" value="ACM18860.1"/>
    <property type="molecule type" value="Genomic_DNA"/>
</dbReference>
<dbReference type="Proteomes" id="UP000007721">
    <property type="component" value="Chromosome"/>
</dbReference>
<dbReference type="STRING" id="316067.Geob_0491"/>
<name>B9LZP6_GEODF</name>
<keyword evidence="7" id="KW-0966">Cell projection</keyword>
<dbReference type="PIRSF" id="PIRSF002889">
    <property type="entry name" value="Rod_FlgB"/>
    <property type="match status" value="1"/>
</dbReference>
<sequence length="140" mass="14820">MPVDGIFGSTVDILGKSLDLRAKNHNHISANVANAETPGYMPTRLSFESELKDAVKGKGIGKGAVTHPRHIPLKGKGGSVEEVAGTVVETPAKSVGMDNNAVELENEMGKMAENQIMYNASVQLLGKKFEGLKYAIKGGN</sequence>
<dbReference type="NCBIfam" id="TIGR01396">
    <property type="entry name" value="FlgB"/>
    <property type="match status" value="1"/>
</dbReference>
<keyword evidence="4 6" id="KW-0975">Bacterial flagellum</keyword>
<evidence type="ECO:0000313" key="7">
    <source>
        <dbReference type="EMBL" id="ACM18860.1"/>
    </source>
</evidence>
<evidence type="ECO:0000256" key="2">
    <source>
        <dbReference type="ARBA" id="ARBA00009677"/>
    </source>
</evidence>
<gene>
    <name evidence="7" type="primary">flgB</name>
    <name evidence="7" type="ordered locus">Geob_0491</name>
</gene>
<reference evidence="7 8" key="1">
    <citation type="submission" date="2009-01" db="EMBL/GenBank/DDBJ databases">
        <title>Complete sequence of Geobacter sp. FRC-32.</title>
        <authorList>
            <consortium name="US DOE Joint Genome Institute"/>
            <person name="Lucas S."/>
            <person name="Copeland A."/>
            <person name="Lapidus A."/>
            <person name="Glavina del Rio T."/>
            <person name="Dalin E."/>
            <person name="Tice H."/>
            <person name="Bruce D."/>
            <person name="Goodwin L."/>
            <person name="Pitluck S."/>
            <person name="Saunders E."/>
            <person name="Brettin T."/>
            <person name="Detter J.C."/>
            <person name="Han C."/>
            <person name="Larimer F."/>
            <person name="Land M."/>
            <person name="Hauser L."/>
            <person name="Kyrpides N."/>
            <person name="Ovchinnikova G."/>
            <person name="Kostka J."/>
            <person name="Richardson P."/>
        </authorList>
    </citation>
    <scope>NUCLEOTIDE SEQUENCE [LARGE SCALE GENOMIC DNA]</scope>
    <source>
        <strain evidence="8">DSM 22248 / JCM 15807 / FRC-32</strain>
    </source>
</reference>
<dbReference type="OrthoDB" id="9788334at2"/>
<keyword evidence="7" id="KW-0969">Cilium</keyword>
<dbReference type="RefSeq" id="WP_012645589.1">
    <property type="nucleotide sequence ID" value="NC_011979.1"/>
</dbReference>
<evidence type="ECO:0000313" key="8">
    <source>
        <dbReference type="Proteomes" id="UP000007721"/>
    </source>
</evidence>
<proteinExistence type="inferred from homology"/>
<evidence type="ECO:0000256" key="3">
    <source>
        <dbReference type="ARBA" id="ARBA00014376"/>
    </source>
</evidence>